<evidence type="ECO:0000256" key="1">
    <source>
        <dbReference type="SAM" id="MobiDB-lite"/>
    </source>
</evidence>
<dbReference type="EMBL" id="CH473976">
    <property type="protein sequence ID" value="EDM00914.1"/>
    <property type="molecule type" value="Genomic_DNA"/>
</dbReference>
<organism evidence="2 3">
    <name type="scientific">Rattus norvegicus</name>
    <name type="common">Rat</name>
    <dbReference type="NCBI Taxonomy" id="10116"/>
    <lineage>
        <taxon>Eukaryota</taxon>
        <taxon>Metazoa</taxon>
        <taxon>Chordata</taxon>
        <taxon>Craniata</taxon>
        <taxon>Vertebrata</taxon>
        <taxon>Euteleostomi</taxon>
        <taxon>Mammalia</taxon>
        <taxon>Eutheria</taxon>
        <taxon>Euarchontoglires</taxon>
        <taxon>Glires</taxon>
        <taxon>Rodentia</taxon>
        <taxon>Myomorpha</taxon>
        <taxon>Muroidea</taxon>
        <taxon>Muridae</taxon>
        <taxon>Murinae</taxon>
        <taxon>Rattus</taxon>
    </lineage>
</organism>
<name>A6J5M5_RAT</name>
<dbReference type="Proteomes" id="UP000234681">
    <property type="component" value="Chromosome 2"/>
</dbReference>
<protein>
    <submittedName>
        <fullName evidence="2">RCG62447</fullName>
    </submittedName>
</protein>
<proteinExistence type="predicted"/>
<gene>
    <name evidence="2" type="ORF">rCG_62447</name>
</gene>
<sequence>MHGNGRCQRVWKAGAHSRQDPSCLQRQPSPTIGTLIPLYKKKHCLILLLQLKMDVAERKCVVTSSLDTGLVNVPWCGETL</sequence>
<feature type="region of interest" description="Disordered" evidence="1">
    <location>
        <begin position="1"/>
        <end position="25"/>
    </location>
</feature>
<evidence type="ECO:0000313" key="2">
    <source>
        <dbReference type="EMBL" id="EDM00914.1"/>
    </source>
</evidence>
<evidence type="ECO:0000313" key="3">
    <source>
        <dbReference type="Proteomes" id="UP000234681"/>
    </source>
</evidence>
<dbReference type="AlphaFoldDB" id="A6J5M5"/>
<accession>A6J5M5</accession>
<reference evidence="2 3" key="1">
    <citation type="submission" date="2005-09" db="EMBL/GenBank/DDBJ databases">
        <authorList>
            <person name="Mural R.J."/>
            <person name="Li P.W."/>
            <person name="Adams M.D."/>
            <person name="Amanatides P.G."/>
            <person name="Baden-Tillson H."/>
            <person name="Barnstead M."/>
            <person name="Chin S.H."/>
            <person name="Dew I."/>
            <person name="Evans C.A."/>
            <person name="Ferriera S."/>
            <person name="Flanigan M."/>
            <person name="Fosler C."/>
            <person name="Glodek A."/>
            <person name="Gu Z."/>
            <person name="Holt R.A."/>
            <person name="Jennings D."/>
            <person name="Kraft C.L."/>
            <person name="Lu F."/>
            <person name="Nguyen T."/>
            <person name="Nusskern D.R."/>
            <person name="Pfannkoch C.M."/>
            <person name="Sitter C."/>
            <person name="Sutton G.G."/>
            <person name="Venter J.C."/>
            <person name="Wang Z."/>
            <person name="Woodage T."/>
            <person name="Zheng X.H."/>
            <person name="Zhong F."/>
        </authorList>
    </citation>
    <scope>NUCLEOTIDE SEQUENCE [LARGE SCALE GENOMIC DNA]</scope>
    <source>
        <strain>BN</strain>
        <strain evidence="3">Sprague-Dawley</strain>
    </source>
</reference>